<name>A0A183EUT1_9BILA</name>
<accession>A0A183EUT1</accession>
<dbReference type="SUPFAM" id="SSF48371">
    <property type="entry name" value="ARM repeat"/>
    <property type="match status" value="1"/>
</dbReference>
<organism evidence="1">
    <name type="scientific">Gongylonema pulchrum</name>
    <dbReference type="NCBI Taxonomy" id="637853"/>
    <lineage>
        <taxon>Eukaryota</taxon>
        <taxon>Metazoa</taxon>
        <taxon>Ecdysozoa</taxon>
        <taxon>Nematoda</taxon>
        <taxon>Chromadorea</taxon>
        <taxon>Rhabditida</taxon>
        <taxon>Spirurina</taxon>
        <taxon>Spiruromorpha</taxon>
        <taxon>Spiruroidea</taxon>
        <taxon>Gongylonematidae</taxon>
        <taxon>Gongylonema</taxon>
    </lineage>
</organism>
<sequence>LMKGKVKELIFAHDTCRVVECLFACAGADIRTALFEELTPEIVRMAKSKYARFFRQIIFNAFCGHCVSLLRIAPASAILEAAYNDYANALQRFNIIIEFYGADFPLFKVSNPPKIEEKFCLLTRFVF</sequence>
<dbReference type="PANTHER" id="PTHR13389:SF0">
    <property type="entry name" value="PUMILIO HOMOLOG 3"/>
    <property type="match status" value="1"/>
</dbReference>
<dbReference type="GO" id="GO:0005730">
    <property type="term" value="C:nucleolus"/>
    <property type="evidence" value="ECO:0007669"/>
    <property type="project" value="TreeGrafter"/>
</dbReference>
<dbReference type="GO" id="GO:0006417">
    <property type="term" value="P:regulation of translation"/>
    <property type="evidence" value="ECO:0007669"/>
    <property type="project" value="TreeGrafter"/>
</dbReference>
<dbReference type="InterPro" id="IPR040059">
    <property type="entry name" value="PUM3"/>
</dbReference>
<dbReference type="AlphaFoldDB" id="A0A183EUT1"/>
<evidence type="ECO:0000313" key="1">
    <source>
        <dbReference type="WBParaSite" id="GPUH_0002475201-mRNA-1"/>
    </source>
</evidence>
<dbReference type="InterPro" id="IPR016024">
    <property type="entry name" value="ARM-type_fold"/>
</dbReference>
<dbReference type="PANTHER" id="PTHR13389">
    <property type="entry name" value="PUMILIO HOMOLOG 3"/>
    <property type="match status" value="1"/>
</dbReference>
<dbReference type="WBParaSite" id="GPUH_0002475201-mRNA-1">
    <property type="protein sequence ID" value="GPUH_0002475201-mRNA-1"/>
    <property type="gene ID" value="GPUH_0002475201"/>
</dbReference>
<protein>
    <submittedName>
        <fullName evidence="1">PUM-HD domain-containing protein</fullName>
    </submittedName>
</protein>
<proteinExistence type="predicted"/>
<dbReference type="GO" id="GO:0003729">
    <property type="term" value="F:mRNA binding"/>
    <property type="evidence" value="ECO:0007669"/>
    <property type="project" value="TreeGrafter"/>
</dbReference>
<dbReference type="InterPro" id="IPR011989">
    <property type="entry name" value="ARM-like"/>
</dbReference>
<dbReference type="Gene3D" id="1.25.10.10">
    <property type="entry name" value="Leucine-rich Repeat Variant"/>
    <property type="match status" value="1"/>
</dbReference>
<reference evidence="1" key="1">
    <citation type="submission" date="2016-06" db="UniProtKB">
        <authorList>
            <consortium name="WormBaseParasite"/>
        </authorList>
    </citation>
    <scope>IDENTIFICATION</scope>
</reference>